<dbReference type="AlphaFoldDB" id="A0A927UED4"/>
<dbReference type="InterPro" id="IPR003675">
    <property type="entry name" value="Rce1/LyrA-like_dom"/>
</dbReference>
<dbReference type="GO" id="GO:0080120">
    <property type="term" value="P:CAAX-box protein maturation"/>
    <property type="evidence" value="ECO:0007669"/>
    <property type="project" value="UniProtKB-ARBA"/>
</dbReference>
<dbReference type="EMBL" id="SVER01000052">
    <property type="protein sequence ID" value="MBE5920794.1"/>
    <property type="molecule type" value="Genomic_DNA"/>
</dbReference>
<evidence type="ECO:0000259" key="2">
    <source>
        <dbReference type="Pfam" id="PF02517"/>
    </source>
</evidence>
<dbReference type="GO" id="GO:0008237">
    <property type="term" value="F:metallopeptidase activity"/>
    <property type="evidence" value="ECO:0007669"/>
    <property type="project" value="UniProtKB-KW"/>
</dbReference>
<feature type="transmembrane region" description="Helical" evidence="1">
    <location>
        <begin position="233"/>
        <end position="254"/>
    </location>
</feature>
<feature type="transmembrane region" description="Helical" evidence="1">
    <location>
        <begin position="114"/>
        <end position="135"/>
    </location>
</feature>
<keyword evidence="1" id="KW-0812">Transmembrane</keyword>
<evidence type="ECO:0000313" key="3">
    <source>
        <dbReference type="EMBL" id="MBE5920794.1"/>
    </source>
</evidence>
<organism evidence="3 4">
    <name type="scientific">Pseudobutyrivibrio ruminis</name>
    <dbReference type="NCBI Taxonomy" id="46206"/>
    <lineage>
        <taxon>Bacteria</taxon>
        <taxon>Bacillati</taxon>
        <taxon>Bacillota</taxon>
        <taxon>Clostridia</taxon>
        <taxon>Lachnospirales</taxon>
        <taxon>Lachnospiraceae</taxon>
        <taxon>Pseudobutyrivibrio</taxon>
    </lineage>
</organism>
<name>A0A927UED4_9FIRM</name>
<proteinExistence type="predicted"/>
<reference evidence="3" key="1">
    <citation type="submission" date="2019-04" db="EMBL/GenBank/DDBJ databases">
        <title>Evolution of Biomass-Degrading Anaerobic Consortia Revealed by Metagenomics.</title>
        <authorList>
            <person name="Peng X."/>
        </authorList>
    </citation>
    <scope>NUCLEOTIDE SEQUENCE</scope>
    <source>
        <strain evidence="3">SIG311</strain>
    </source>
</reference>
<evidence type="ECO:0000313" key="4">
    <source>
        <dbReference type="Proteomes" id="UP000766246"/>
    </source>
</evidence>
<gene>
    <name evidence="3" type="ORF">E7272_13265</name>
</gene>
<feature type="transmembrane region" description="Helical" evidence="1">
    <location>
        <begin position="147"/>
        <end position="165"/>
    </location>
</feature>
<accession>A0A927UED4</accession>
<feature type="transmembrane region" description="Helical" evidence="1">
    <location>
        <begin position="46"/>
        <end position="68"/>
    </location>
</feature>
<keyword evidence="1" id="KW-0472">Membrane</keyword>
<feature type="domain" description="CAAX prenyl protease 2/Lysostaphin resistance protein A-like" evidence="2">
    <location>
        <begin position="112"/>
        <end position="211"/>
    </location>
</feature>
<keyword evidence="3" id="KW-0378">Hydrolase</keyword>
<feature type="transmembrane region" description="Helical" evidence="1">
    <location>
        <begin position="80"/>
        <end position="102"/>
    </location>
</feature>
<keyword evidence="3" id="KW-0482">Metalloprotease</keyword>
<feature type="transmembrane region" description="Helical" evidence="1">
    <location>
        <begin position="16"/>
        <end position="40"/>
    </location>
</feature>
<keyword evidence="3" id="KW-0645">Protease</keyword>
<protein>
    <submittedName>
        <fullName evidence="3">CPBP family intramembrane metalloprotease</fullName>
    </submittedName>
</protein>
<dbReference type="GO" id="GO:0004175">
    <property type="term" value="F:endopeptidase activity"/>
    <property type="evidence" value="ECO:0007669"/>
    <property type="project" value="UniProtKB-ARBA"/>
</dbReference>
<evidence type="ECO:0000256" key="1">
    <source>
        <dbReference type="SAM" id="Phobius"/>
    </source>
</evidence>
<sequence>MDKKIRNHSICEKKPLLAIVLAMIIPTLAVGLGSLIGGQISEEAGNIGMCIVAIIMMFVFKAWFTPYFKGFFKPENSAKNIFILMLPFILFIVYTLCEPLILKREFYFAPSFKAITMGLAAGFGEELMFRLFTLAIVMKYVKKEKRILSVILLAVFFGLAHMGNLKEGADLAMTVVQIFHSTFMGLLFSALYLKTGSAIFPIFAHGFYDYICFVTDPSVSSDGIITQQYSTAAIVLSVVSAVMVGTVTFCMFINNDLSTANKIWAKKWNVEKVEE</sequence>
<keyword evidence="1" id="KW-1133">Transmembrane helix</keyword>
<dbReference type="Pfam" id="PF02517">
    <property type="entry name" value="Rce1-like"/>
    <property type="match status" value="1"/>
</dbReference>
<comment type="caution">
    <text evidence="3">The sequence shown here is derived from an EMBL/GenBank/DDBJ whole genome shotgun (WGS) entry which is preliminary data.</text>
</comment>
<dbReference type="Proteomes" id="UP000766246">
    <property type="component" value="Unassembled WGS sequence"/>
</dbReference>